<comment type="similarity">
    <text evidence="2">Belongs to the UPF0702 family.</text>
</comment>
<accession>A0ABW6C1I9</accession>
<evidence type="ECO:0000256" key="2">
    <source>
        <dbReference type="ARBA" id="ARBA00006448"/>
    </source>
</evidence>
<keyword evidence="9" id="KW-1185">Reference proteome</keyword>
<evidence type="ECO:0000313" key="9">
    <source>
        <dbReference type="Proteomes" id="UP001597641"/>
    </source>
</evidence>
<evidence type="ECO:0000256" key="6">
    <source>
        <dbReference type="ARBA" id="ARBA00023136"/>
    </source>
</evidence>
<protein>
    <submittedName>
        <fullName evidence="8">DUF421 domain-containing protein</fullName>
    </submittedName>
</protein>
<keyword evidence="4" id="KW-0812">Transmembrane</keyword>
<feature type="domain" description="YetF C-terminal" evidence="7">
    <location>
        <begin position="33"/>
        <end position="116"/>
    </location>
</feature>
<comment type="caution">
    <text evidence="8">The sequence shown here is derived from an EMBL/GenBank/DDBJ whole genome shotgun (WGS) entry which is preliminary data.</text>
</comment>
<keyword evidence="6" id="KW-0472">Membrane</keyword>
<dbReference type="Gene3D" id="3.30.240.20">
    <property type="entry name" value="bsu07140 like domains"/>
    <property type="match status" value="1"/>
</dbReference>
<organism evidence="8 9">
    <name type="scientific">Pontibacter toksunensis</name>
    <dbReference type="NCBI Taxonomy" id="1332631"/>
    <lineage>
        <taxon>Bacteria</taxon>
        <taxon>Pseudomonadati</taxon>
        <taxon>Bacteroidota</taxon>
        <taxon>Cytophagia</taxon>
        <taxon>Cytophagales</taxon>
        <taxon>Hymenobacteraceae</taxon>
        <taxon>Pontibacter</taxon>
    </lineage>
</organism>
<gene>
    <name evidence="8" type="ORF">ACFS7Z_24980</name>
</gene>
<keyword evidence="5" id="KW-1133">Transmembrane helix</keyword>
<evidence type="ECO:0000256" key="5">
    <source>
        <dbReference type="ARBA" id="ARBA00022989"/>
    </source>
</evidence>
<sequence>MLYSHFRYFYCSWLSCNRKSSFFDFYFFNIAEKFPALSSTISNKPLLLMRGNQILEENLKHARIEKSQLIAKLREANVSRLNQIQAVVLESTGDISVLHKSKDTDEQSVDSIILEGVREKL</sequence>
<dbReference type="Proteomes" id="UP001597641">
    <property type="component" value="Unassembled WGS sequence"/>
</dbReference>
<evidence type="ECO:0000256" key="1">
    <source>
        <dbReference type="ARBA" id="ARBA00004651"/>
    </source>
</evidence>
<dbReference type="PANTHER" id="PTHR34582">
    <property type="entry name" value="UPF0702 TRANSMEMBRANE PROTEIN YCAP"/>
    <property type="match status" value="1"/>
</dbReference>
<comment type="subcellular location">
    <subcellularLocation>
        <location evidence="1">Cell membrane</location>
        <topology evidence="1">Multi-pass membrane protein</topology>
    </subcellularLocation>
</comment>
<keyword evidence="3" id="KW-1003">Cell membrane</keyword>
<reference evidence="9" key="1">
    <citation type="journal article" date="2019" name="Int. J. Syst. Evol. Microbiol.">
        <title>The Global Catalogue of Microorganisms (GCM) 10K type strain sequencing project: providing services to taxonomists for standard genome sequencing and annotation.</title>
        <authorList>
            <consortium name="The Broad Institute Genomics Platform"/>
            <consortium name="The Broad Institute Genome Sequencing Center for Infectious Disease"/>
            <person name="Wu L."/>
            <person name="Ma J."/>
        </authorList>
    </citation>
    <scope>NUCLEOTIDE SEQUENCE [LARGE SCALE GENOMIC DNA]</scope>
    <source>
        <strain evidence="9">KCTC 23984</strain>
    </source>
</reference>
<dbReference type="RefSeq" id="WP_377491510.1">
    <property type="nucleotide sequence ID" value="NZ_JBHUOX010000036.1"/>
</dbReference>
<evidence type="ECO:0000256" key="3">
    <source>
        <dbReference type="ARBA" id="ARBA00022475"/>
    </source>
</evidence>
<dbReference type="EMBL" id="JBHUOX010000036">
    <property type="protein sequence ID" value="MFD3003635.1"/>
    <property type="molecule type" value="Genomic_DNA"/>
</dbReference>
<dbReference type="InterPro" id="IPR007353">
    <property type="entry name" value="DUF421"/>
</dbReference>
<name>A0ABW6C1I9_9BACT</name>
<evidence type="ECO:0000259" key="7">
    <source>
        <dbReference type="Pfam" id="PF04239"/>
    </source>
</evidence>
<evidence type="ECO:0000256" key="4">
    <source>
        <dbReference type="ARBA" id="ARBA00022692"/>
    </source>
</evidence>
<proteinExistence type="inferred from homology"/>
<evidence type="ECO:0000313" key="8">
    <source>
        <dbReference type="EMBL" id="MFD3003635.1"/>
    </source>
</evidence>
<dbReference type="Pfam" id="PF04239">
    <property type="entry name" value="DUF421"/>
    <property type="match status" value="1"/>
</dbReference>
<dbReference type="PANTHER" id="PTHR34582:SF6">
    <property type="entry name" value="UPF0702 TRANSMEMBRANE PROTEIN YCAP"/>
    <property type="match status" value="1"/>
</dbReference>
<dbReference type="InterPro" id="IPR023090">
    <property type="entry name" value="UPF0702_alpha/beta_dom_sf"/>
</dbReference>